<sequence>MQNKSELCDLLQLESTSEFPSLSLQENVWTNPEEAILENCSKEESAISNKPFGNLHDFYKCLDVNKNVSTESYSTNQEEQQKETAVIVIENIPTGTTTDDVEALVLGYGEIADLSLQPHKTCLKAKLKMDLVGDIDWMIECLNGSEPF</sequence>
<dbReference type="SUPFAM" id="SSF54928">
    <property type="entry name" value="RNA-binding domain, RBD"/>
    <property type="match status" value="1"/>
</dbReference>
<dbReference type="InterPro" id="IPR035979">
    <property type="entry name" value="RBD_domain_sf"/>
</dbReference>
<feature type="non-terminal residue" evidence="1">
    <location>
        <position position="148"/>
    </location>
</feature>
<gene>
    <name evidence="1" type="ORF">X975_26422</name>
</gene>
<organism evidence="1 2">
    <name type="scientific">Stegodyphus mimosarum</name>
    <name type="common">African social velvet spider</name>
    <dbReference type="NCBI Taxonomy" id="407821"/>
    <lineage>
        <taxon>Eukaryota</taxon>
        <taxon>Metazoa</taxon>
        <taxon>Ecdysozoa</taxon>
        <taxon>Arthropoda</taxon>
        <taxon>Chelicerata</taxon>
        <taxon>Arachnida</taxon>
        <taxon>Araneae</taxon>
        <taxon>Araneomorphae</taxon>
        <taxon>Entelegynae</taxon>
        <taxon>Eresoidea</taxon>
        <taxon>Eresidae</taxon>
        <taxon>Stegodyphus</taxon>
    </lineage>
</organism>
<evidence type="ECO:0008006" key="3">
    <source>
        <dbReference type="Google" id="ProtNLM"/>
    </source>
</evidence>
<accession>A0A087V0K7</accession>
<dbReference type="EMBL" id="KL811923">
    <property type="protein sequence ID" value="KFM83146.1"/>
    <property type="molecule type" value="Genomic_DNA"/>
</dbReference>
<dbReference type="OrthoDB" id="6434710at2759"/>
<reference evidence="1 2" key="1">
    <citation type="submission" date="2013-11" db="EMBL/GenBank/DDBJ databases">
        <title>Genome sequencing of Stegodyphus mimosarum.</title>
        <authorList>
            <person name="Bechsgaard J."/>
        </authorList>
    </citation>
    <scope>NUCLEOTIDE SEQUENCE [LARGE SCALE GENOMIC DNA]</scope>
</reference>
<keyword evidence="2" id="KW-1185">Reference proteome</keyword>
<dbReference type="AlphaFoldDB" id="A0A087V0K7"/>
<proteinExistence type="predicted"/>
<dbReference type="Proteomes" id="UP000054359">
    <property type="component" value="Unassembled WGS sequence"/>
</dbReference>
<evidence type="ECO:0000313" key="2">
    <source>
        <dbReference type="Proteomes" id="UP000054359"/>
    </source>
</evidence>
<dbReference type="InterPro" id="IPR012677">
    <property type="entry name" value="Nucleotide-bd_a/b_plait_sf"/>
</dbReference>
<protein>
    <recommendedName>
        <fullName evidence="3">RRM domain-containing protein</fullName>
    </recommendedName>
</protein>
<dbReference type="Gene3D" id="3.30.70.330">
    <property type="match status" value="1"/>
</dbReference>
<evidence type="ECO:0000313" key="1">
    <source>
        <dbReference type="EMBL" id="KFM83146.1"/>
    </source>
</evidence>
<name>A0A087V0K7_STEMI</name>
<dbReference type="GO" id="GO:0003676">
    <property type="term" value="F:nucleic acid binding"/>
    <property type="evidence" value="ECO:0007669"/>
    <property type="project" value="InterPro"/>
</dbReference>